<organism evidence="5 6">
    <name type="scientific">Angomonas deanei</name>
    <dbReference type="NCBI Taxonomy" id="59799"/>
    <lineage>
        <taxon>Eukaryota</taxon>
        <taxon>Discoba</taxon>
        <taxon>Euglenozoa</taxon>
        <taxon>Kinetoplastea</taxon>
        <taxon>Metakinetoplastina</taxon>
        <taxon>Trypanosomatida</taxon>
        <taxon>Trypanosomatidae</taxon>
        <taxon>Strigomonadinae</taxon>
        <taxon>Angomonas</taxon>
    </lineage>
</organism>
<dbReference type="InterPro" id="IPR032466">
    <property type="entry name" value="Metal_Hydrolase"/>
</dbReference>
<sequence>MIADLLKRWRLVDIGINLTDAMYQGKYQGKRYHTADIADVVRRGSAVGVSGMLITGSNVKESELAIKLCEQFNSDEMQCFCSVGCHPTRCSEFVKDPQAYYDRLDKLITEHSVHHGGCVAAIGEVGLDYDRLFFCPAEIQLQYFERQLDLVEKHKLPLFLHDRNTGGDFHKVITRNRSRLHGGVVHSFTGTQEELQQYLELGFFIGVNGCSLKTEENLKVVRQIPLDRILCETDGPWCDVRNTHASRTLLNSAAGRYETKQCASDTILSRYETCKKEKFREGCLVKGRCEPCHMVTVIEVIYELKKEDGKTLEEVAAVIYENTTKLFPFQSPHDRKTSEA</sequence>
<evidence type="ECO:0000256" key="2">
    <source>
        <dbReference type="ARBA" id="ARBA00022722"/>
    </source>
</evidence>
<dbReference type="GO" id="GO:0005829">
    <property type="term" value="C:cytosol"/>
    <property type="evidence" value="ECO:0007669"/>
    <property type="project" value="TreeGrafter"/>
</dbReference>
<dbReference type="PANTHER" id="PTHR10060">
    <property type="entry name" value="TATD FAMILY DEOXYRIBONUCLEASE"/>
    <property type="match status" value="1"/>
</dbReference>
<accession>A0A7G2CSK0</accession>
<dbReference type="EMBL" id="LR877172">
    <property type="protein sequence ID" value="CAD2222740.1"/>
    <property type="molecule type" value="Genomic_DNA"/>
</dbReference>
<reference evidence="5 6" key="1">
    <citation type="submission" date="2020-08" db="EMBL/GenBank/DDBJ databases">
        <authorList>
            <person name="Newling K."/>
            <person name="Davey J."/>
            <person name="Forrester S."/>
        </authorList>
    </citation>
    <scope>NUCLEOTIDE SEQUENCE [LARGE SCALE GENOMIC DNA]</scope>
    <source>
        <strain evidence="6">Crithidia deanei Carvalho (ATCC PRA-265)</strain>
    </source>
</reference>
<dbReference type="FunFam" id="3.20.20.140:FF:000040">
    <property type="entry name" value="Putative tatD related deoxyribonuclease"/>
    <property type="match status" value="1"/>
</dbReference>
<dbReference type="VEuPathDB" id="TriTrypDB:ADEAN_001028700"/>
<dbReference type="Pfam" id="PF01026">
    <property type="entry name" value="TatD_DNase"/>
    <property type="match status" value="1"/>
</dbReference>
<dbReference type="InterPro" id="IPR001130">
    <property type="entry name" value="TatD-like"/>
</dbReference>
<protein>
    <submittedName>
        <fullName evidence="5">TatD related DNase, putative</fullName>
    </submittedName>
</protein>
<dbReference type="InterPro" id="IPR050891">
    <property type="entry name" value="TatD-type_Hydrolase"/>
</dbReference>
<evidence type="ECO:0000313" key="5">
    <source>
        <dbReference type="EMBL" id="CAD2222740.1"/>
    </source>
</evidence>
<name>A0A7G2CSK0_9TRYP</name>
<keyword evidence="3" id="KW-0479">Metal-binding</keyword>
<dbReference type="PANTHER" id="PTHR10060:SF15">
    <property type="entry name" value="DEOXYRIBONUCLEASE TATDN1"/>
    <property type="match status" value="1"/>
</dbReference>
<dbReference type="GO" id="GO:0046872">
    <property type="term" value="F:metal ion binding"/>
    <property type="evidence" value="ECO:0007669"/>
    <property type="project" value="UniProtKB-KW"/>
</dbReference>
<dbReference type="CDD" id="cd01310">
    <property type="entry name" value="TatD_DNAse"/>
    <property type="match status" value="1"/>
</dbReference>
<evidence type="ECO:0000256" key="3">
    <source>
        <dbReference type="ARBA" id="ARBA00022723"/>
    </source>
</evidence>
<keyword evidence="2" id="KW-0540">Nuclease</keyword>
<gene>
    <name evidence="5" type="ORF">ADEAN_001028700</name>
</gene>
<dbReference type="GO" id="GO:0008296">
    <property type="term" value="F:3'-5'-DNA exonuclease activity"/>
    <property type="evidence" value="ECO:0007669"/>
    <property type="project" value="TreeGrafter"/>
</dbReference>
<proteinExistence type="inferred from homology"/>
<dbReference type="Proteomes" id="UP000515908">
    <property type="component" value="Chromosome 28"/>
</dbReference>
<keyword evidence="4" id="KW-0378">Hydrolase</keyword>
<dbReference type="SUPFAM" id="SSF51556">
    <property type="entry name" value="Metallo-dependent hydrolases"/>
    <property type="match status" value="1"/>
</dbReference>
<evidence type="ECO:0000256" key="1">
    <source>
        <dbReference type="ARBA" id="ARBA00009275"/>
    </source>
</evidence>
<evidence type="ECO:0000256" key="4">
    <source>
        <dbReference type="ARBA" id="ARBA00022801"/>
    </source>
</evidence>
<dbReference type="AlphaFoldDB" id="A0A7G2CSK0"/>
<evidence type="ECO:0000313" key="6">
    <source>
        <dbReference type="Proteomes" id="UP000515908"/>
    </source>
</evidence>
<keyword evidence="6" id="KW-1185">Reference proteome</keyword>
<dbReference type="Gene3D" id="3.20.20.140">
    <property type="entry name" value="Metal-dependent hydrolases"/>
    <property type="match status" value="1"/>
</dbReference>
<comment type="similarity">
    <text evidence="1">Belongs to the metallo-dependent hydrolases superfamily. TatD-type hydrolase family.</text>
</comment>